<organism evidence="2 3">
    <name type="scientific">Dissostichus mawsoni</name>
    <name type="common">Antarctic cod</name>
    <dbReference type="NCBI Taxonomy" id="36200"/>
    <lineage>
        <taxon>Eukaryota</taxon>
        <taxon>Metazoa</taxon>
        <taxon>Chordata</taxon>
        <taxon>Craniata</taxon>
        <taxon>Vertebrata</taxon>
        <taxon>Euteleostomi</taxon>
        <taxon>Actinopterygii</taxon>
        <taxon>Neopterygii</taxon>
        <taxon>Teleostei</taxon>
        <taxon>Neoteleostei</taxon>
        <taxon>Acanthomorphata</taxon>
        <taxon>Eupercaria</taxon>
        <taxon>Perciformes</taxon>
        <taxon>Notothenioidei</taxon>
        <taxon>Nototheniidae</taxon>
        <taxon>Dissostichus</taxon>
    </lineage>
</organism>
<dbReference type="Proteomes" id="UP000518266">
    <property type="component" value="Unassembled WGS sequence"/>
</dbReference>
<protein>
    <submittedName>
        <fullName evidence="2">Uncharacterized protein</fullName>
    </submittedName>
</protein>
<sequence>MTYNLTHSGSTRSLGYKSTEMTNVIVNQCCAEASQPHAVPSGHPAFRRQTSRPALQPTGRNSSTLSSSKAHAEAPWRTERMPHTSSDYETQEYTRYQLEFSWRQLLPEDKA</sequence>
<dbReference type="AlphaFoldDB" id="A0A7J5Z930"/>
<feature type="compositionally biased region" description="Polar residues" evidence="1">
    <location>
        <begin position="58"/>
        <end position="69"/>
    </location>
</feature>
<feature type="region of interest" description="Disordered" evidence="1">
    <location>
        <begin position="35"/>
        <end position="90"/>
    </location>
</feature>
<accession>A0A7J5Z930</accession>
<evidence type="ECO:0000313" key="2">
    <source>
        <dbReference type="EMBL" id="KAF3858073.1"/>
    </source>
</evidence>
<dbReference type="EMBL" id="JAAKFY010000004">
    <property type="protein sequence ID" value="KAF3858073.1"/>
    <property type="molecule type" value="Genomic_DNA"/>
</dbReference>
<name>A0A7J5Z930_DISMA</name>
<proteinExistence type="predicted"/>
<keyword evidence="3" id="KW-1185">Reference proteome</keyword>
<reference evidence="2 3" key="1">
    <citation type="submission" date="2020-03" db="EMBL/GenBank/DDBJ databases">
        <title>Dissostichus mawsoni Genome sequencing and assembly.</title>
        <authorList>
            <person name="Park H."/>
        </authorList>
    </citation>
    <scope>NUCLEOTIDE SEQUENCE [LARGE SCALE GENOMIC DNA]</scope>
    <source>
        <strain evidence="2">DM0001</strain>
        <tissue evidence="2">Muscle</tissue>
    </source>
</reference>
<feature type="compositionally biased region" description="Basic and acidic residues" evidence="1">
    <location>
        <begin position="70"/>
        <end position="82"/>
    </location>
</feature>
<evidence type="ECO:0000256" key="1">
    <source>
        <dbReference type="SAM" id="MobiDB-lite"/>
    </source>
</evidence>
<comment type="caution">
    <text evidence="2">The sequence shown here is derived from an EMBL/GenBank/DDBJ whole genome shotgun (WGS) entry which is preliminary data.</text>
</comment>
<evidence type="ECO:0000313" key="3">
    <source>
        <dbReference type="Proteomes" id="UP000518266"/>
    </source>
</evidence>
<gene>
    <name evidence="2" type="ORF">F7725_011274</name>
</gene>